<organism evidence="3 4">
    <name type="scientific">Sphingomonas trueperi</name>
    <dbReference type="NCBI Taxonomy" id="53317"/>
    <lineage>
        <taxon>Bacteria</taxon>
        <taxon>Pseudomonadati</taxon>
        <taxon>Pseudomonadota</taxon>
        <taxon>Alphaproteobacteria</taxon>
        <taxon>Sphingomonadales</taxon>
        <taxon>Sphingomonadaceae</taxon>
        <taxon>Sphingomonas</taxon>
    </lineage>
</organism>
<keyword evidence="4" id="KW-1185">Reference proteome</keyword>
<dbReference type="Gene3D" id="1.10.238.10">
    <property type="entry name" value="EF-hand"/>
    <property type="match status" value="1"/>
</dbReference>
<evidence type="ECO:0000313" key="4">
    <source>
        <dbReference type="Proteomes" id="UP000531251"/>
    </source>
</evidence>
<feature type="domain" description="EF-hand" evidence="2">
    <location>
        <begin position="87"/>
        <end position="115"/>
    </location>
</feature>
<proteinExistence type="predicted"/>
<dbReference type="SUPFAM" id="SSF47473">
    <property type="entry name" value="EF-hand"/>
    <property type="match status" value="1"/>
</dbReference>
<dbReference type="CDD" id="cd00051">
    <property type="entry name" value="EFh"/>
    <property type="match status" value="1"/>
</dbReference>
<accession>A0A7X6BD71</accession>
<dbReference type="InterPro" id="IPR011992">
    <property type="entry name" value="EF-hand-dom_pair"/>
</dbReference>
<dbReference type="EMBL" id="JAATJB010000004">
    <property type="protein sequence ID" value="NJB97382.1"/>
    <property type="molecule type" value="Genomic_DNA"/>
</dbReference>
<dbReference type="Pfam" id="PF13202">
    <property type="entry name" value="EF-hand_5"/>
    <property type="match status" value="1"/>
</dbReference>
<protein>
    <recommendedName>
        <fullName evidence="2">EF-hand domain-containing protein</fullName>
    </recommendedName>
</protein>
<dbReference type="PROSITE" id="PS50222">
    <property type="entry name" value="EF_HAND_2"/>
    <property type="match status" value="1"/>
</dbReference>
<reference evidence="3 4" key="1">
    <citation type="submission" date="2020-03" db="EMBL/GenBank/DDBJ databases">
        <title>Genomic Encyclopedia of Type Strains, Phase IV (KMG-IV): sequencing the most valuable type-strain genomes for metagenomic binning, comparative biology and taxonomic classification.</title>
        <authorList>
            <person name="Goeker M."/>
        </authorList>
    </citation>
    <scope>NUCLEOTIDE SEQUENCE [LARGE SCALE GENOMIC DNA]</scope>
    <source>
        <strain evidence="3 4">DSM 7225</strain>
    </source>
</reference>
<sequence length="163" mass="17359">MWRYAVGAGAALLLAFGGFLLFQHAPGRGPLAAVLQPAPAAAGTTTPLPDVAPEADAKTREQKRFDRYDKDRNDAVTRDEYFANRHKAFARLDVNGDGRLSFEEWSVKAIAKFTGADADKSGALTRVEFATTAPTRKPASARCACGKPAPAPSPAAKNGEEEN</sequence>
<dbReference type="GO" id="GO:0005509">
    <property type="term" value="F:calcium ion binding"/>
    <property type="evidence" value="ECO:0007669"/>
    <property type="project" value="InterPro"/>
</dbReference>
<dbReference type="Proteomes" id="UP000531251">
    <property type="component" value="Unassembled WGS sequence"/>
</dbReference>
<feature type="region of interest" description="Disordered" evidence="1">
    <location>
        <begin position="44"/>
        <end position="70"/>
    </location>
</feature>
<comment type="caution">
    <text evidence="3">The sequence shown here is derived from an EMBL/GenBank/DDBJ whole genome shotgun (WGS) entry which is preliminary data.</text>
</comment>
<dbReference type="AlphaFoldDB" id="A0A7X6BD71"/>
<evidence type="ECO:0000313" key="3">
    <source>
        <dbReference type="EMBL" id="NJB97382.1"/>
    </source>
</evidence>
<dbReference type="InterPro" id="IPR002048">
    <property type="entry name" value="EF_hand_dom"/>
</dbReference>
<feature type="compositionally biased region" description="Basic and acidic residues" evidence="1">
    <location>
        <begin position="55"/>
        <end position="70"/>
    </location>
</feature>
<evidence type="ECO:0000256" key="1">
    <source>
        <dbReference type="SAM" id="MobiDB-lite"/>
    </source>
</evidence>
<name>A0A7X6BD71_9SPHN</name>
<feature type="region of interest" description="Disordered" evidence="1">
    <location>
        <begin position="135"/>
        <end position="163"/>
    </location>
</feature>
<gene>
    <name evidence="3" type="ORF">GGR89_001694</name>
</gene>
<dbReference type="PROSITE" id="PS00018">
    <property type="entry name" value="EF_HAND_1"/>
    <property type="match status" value="2"/>
</dbReference>
<dbReference type="RefSeq" id="WP_125977093.1">
    <property type="nucleotide sequence ID" value="NZ_BAAADY010000013.1"/>
</dbReference>
<dbReference type="InterPro" id="IPR018247">
    <property type="entry name" value="EF_Hand_1_Ca_BS"/>
</dbReference>
<evidence type="ECO:0000259" key="2">
    <source>
        <dbReference type="PROSITE" id="PS50222"/>
    </source>
</evidence>